<keyword evidence="3" id="KW-1185">Reference proteome</keyword>
<evidence type="ECO:0000313" key="2">
    <source>
        <dbReference type="EMBL" id="KAG8200278.1"/>
    </source>
</evidence>
<evidence type="ECO:0000313" key="3">
    <source>
        <dbReference type="Proteomes" id="UP000827092"/>
    </source>
</evidence>
<gene>
    <name evidence="2" type="ORF">JTE90_021928</name>
</gene>
<dbReference type="Proteomes" id="UP000827092">
    <property type="component" value="Unassembled WGS sequence"/>
</dbReference>
<evidence type="ECO:0000256" key="1">
    <source>
        <dbReference type="SAM" id="MobiDB-lite"/>
    </source>
</evidence>
<sequence>MIFPSFPSLLPKPMKPLIIRDGHWKRAVKATRASWTAKFIQEKITGKPDYFGRKILCCTTEENRKNKRQIGKSFKSSGLRASRRIM</sequence>
<dbReference type="AlphaFoldDB" id="A0AAV6VVM6"/>
<proteinExistence type="predicted"/>
<dbReference type="EMBL" id="JAFNEN010000017">
    <property type="protein sequence ID" value="KAG8200278.1"/>
    <property type="molecule type" value="Genomic_DNA"/>
</dbReference>
<accession>A0AAV6VVM6</accession>
<reference evidence="2 3" key="1">
    <citation type="journal article" date="2022" name="Nat. Ecol. Evol.">
        <title>A masculinizing supergene underlies an exaggerated male reproductive morph in a spider.</title>
        <authorList>
            <person name="Hendrickx F."/>
            <person name="De Corte Z."/>
            <person name="Sonet G."/>
            <person name="Van Belleghem S.M."/>
            <person name="Kostlbacher S."/>
            <person name="Vangestel C."/>
        </authorList>
    </citation>
    <scope>NUCLEOTIDE SEQUENCE [LARGE SCALE GENOMIC DNA]</scope>
    <source>
        <strain evidence="2">W744_W776</strain>
    </source>
</reference>
<feature type="region of interest" description="Disordered" evidence="1">
    <location>
        <begin position="67"/>
        <end position="86"/>
    </location>
</feature>
<name>A0AAV6VVM6_9ARAC</name>
<organism evidence="2 3">
    <name type="scientific">Oedothorax gibbosus</name>
    <dbReference type="NCBI Taxonomy" id="931172"/>
    <lineage>
        <taxon>Eukaryota</taxon>
        <taxon>Metazoa</taxon>
        <taxon>Ecdysozoa</taxon>
        <taxon>Arthropoda</taxon>
        <taxon>Chelicerata</taxon>
        <taxon>Arachnida</taxon>
        <taxon>Araneae</taxon>
        <taxon>Araneomorphae</taxon>
        <taxon>Entelegynae</taxon>
        <taxon>Araneoidea</taxon>
        <taxon>Linyphiidae</taxon>
        <taxon>Erigoninae</taxon>
        <taxon>Oedothorax</taxon>
    </lineage>
</organism>
<comment type="caution">
    <text evidence="2">The sequence shown here is derived from an EMBL/GenBank/DDBJ whole genome shotgun (WGS) entry which is preliminary data.</text>
</comment>
<protein>
    <submittedName>
        <fullName evidence="2">Uncharacterized protein</fullName>
    </submittedName>
</protein>